<keyword evidence="1" id="KW-0175">Coiled coil</keyword>
<organism evidence="3 4">
    <name type="scientific">Calycina marina</name>
    <dbReference type="NCBI Taxonomy" id="1763456"/>
    <lineage>
        <taxon>Eukaryota</taxon>
        <taxon>Fungi</taxon>
        <taxon>Dikarya</taxon>
        <taxon>Ascomycota</taxon>
        <taxon>Pezizomycotina</taxon>
        <taxon>Leotiomycetes</taxon>
        <taxon>Helotiales</taxon>
        <taxon>Pezizellaceae</taxon>
        <taxon>Calycina</taxon>
    </lineage>
</organism>
<name>A0A9P8CFU0_9HELO</name>
<evidence type="ECO:0000256" key="1">
    <source>
        <dbReference type="SAM" id="Coils"/>
    </source>
</evidence>
<dbReference type="AlphaFoldDB" id="A0A9P8CFU0"/>
<evidence type="ECO:0000256" key="2">
    <source>
        <dbReference type="SAM" id="MobiDB-lite"/>
    </source>
</evidence>
<dbReference type="PROSITE" id="PS50890">
    <property type="entry name" value="PUA"/>
    <property type="match status" value="1"/>
</dbReference>
<sequence>MAEDGDDIKALLASIPDAHQPTSASRKELRCCCGHTDCAYLNHNSSALDDLEKDVQRAAQLGQALLARHEAYMVDAELDRAAMSSKIMALEMDKRTLEVENARSIEENRGLLDQLEGLNTTVSESEAHIKALEVTLQSTNQEMRRLEHLAARTYDLEVQLASLEQEQDVLKRTIVTTEAEERSAMQRWKKAERRLADLQDQLERIDRETREERERHVEVLGRMERQRAVERELDTAAGRLKGAARLTANERGDSNVVSHFVKDILQDNANLQLGIVELREMLMNSNDEVQSLREQLLNHQPLDDSKDDSGTATLRAELAAKEPREPEGRIVNQALHIHHHYHAPRKEDMRKPKKKRTPINSAIFTPPRTMSPRTPGRNRDTANAILSQTSVTIPTPVTPNNRWSMQSGQMSEFAPSSVPSSPQSKYRDSGLFDRAYDLDSSRPTSPGSSIDPMSPQFAPHRHRKPNSETSTRGFVAPVNFQPNNIIHEEDDDVEEIEDLQVPRMPSMEDVTSPSDMSNDPNFMSDPDYMGENQDMHREWSTSFQPSLRRSKSHESILSISGVDIHTLKSRPSQLTITRRGLQPRSRVGAPITTLSIDNLNGCSMITAHPTLFRNGCDSSAHLRSSMRMSYDARSIHSNHSGSSNTSSANTNEGLGKKVGGWVFGRWGVSPTASSKTPRSATLQASPATPQIRVVSSPNDPLRAFMGRPPGINQKGPVPGFVKKIEKAPSVVRPVDVDREALMEGLGEALS</sequence>
<comment type="caution">
    <text evidence="3">The sequence shown here is derived from an EMBL/GenBank/DDBJ whole genome shotgun (WGS) entry which is preliminary data.</text>
</comment>
<feature type="compositionally biased region" description="Low complexity" evidence="2">
    <location>
        <begin position="635"/>
        <end position="651"/>
    </location>
</feature>
<feature type="region of interest" description="Disordered" evidence="2">
    <location>
        <begin position="341"/>
        <end position="380"/>
    </location>
</feature>
<feature type="region of interest" description="Disordered" evidence="2">
    <location>
        <begin position="634"/>
        <end position="653"/>
    </location>
</feature>
<dbReference type="Proteomes" id="UP000887226">
    <property type="component" value="Unassembled WGS sequence"/>
</dbReference>
<evidence type="ECO:0000313" key="4">
    <source>
        <dbReference type="Proteomes" id="UP000887226"/>
    </source>
</evidence>
<dbReference type="OrthoDB" id="4088568at2759"/>
<accession>A0A9P8CFU0</accession>
<feature type="compositionally biased region" description="Basic and acidic residues" evidence="2">
    <location>
        <begin position="425"/>
        <end position="440"/>
    </location>
</feature>
<reference evidence="3" key="1">
    <citation type="journal article" date="2021" name="IMA Fungus">
        <title>Genomic characterization of three marine fungi, including Emericellopsis atlantica sp. nov. with signatures of a generalist lifestyle and marine biomass degradation.</title>
        <authorList>
            <person name="Hagestad O.C."/>
            <person name="Hou L."/>
            <person name="Andersen J.H."/>
            <person name="Hansen E.H."/>
            <person name="Altermark B."/>
            <person name="Li C."/>
            <person name="Kuhnert E."/>
            <person name="Cox R.J."/>
            <person name="Crous P.W."/>
            <person name="Spatafora J.W."/>
            <person name="Lail K."/>
            <person name="Amirebrahimi M."/>
            <person name="Lipzen A."/>
            <person name="Pangilinan J."/>
            <person name="Andreopoulos W."/>
            <person name="Hayes R.D."/>
            <person name="Ng V."/>
            <person name="Grigoriev I.V."/>
            <person name="Jackson S.A."/>
            <person name="Sutton T.D.S."/>
            <person name="Dobson A.D.W."/>
            <person name="Rama T."/>
        </authorList>
    </citation>
    <scope>NUCLEOTIDE SEQUENCE</scope>
    <source>
        <strain evidence="3">TRa3180A</strain>
    </source>
</reference>
<protein>
    <submittedName>
        <fullName evidence="3">Uncharacterized protein</fullName>
    </submittedName>
</protein>
<gene>
    <name evidence="3" type="ORF">BJ878DRAFT_107432</name>
</gene>
<feature type="coiled-coil region" evidence="1">
    <location>
        <begin position="48"/>
        <end position="215"/>
    </location>
</feature>
<feature type="region of interest" description="Disordered" evidence="2">
    <location>
        <begin position="392"/>
        <end position="475"/>
    </location>
</feature>
<evidence type="ECO:0000313" key="3">
    <source>
        <dbReference type="EMBL" id="KAG9243721.1"/>
    </source>
</evidence>
<keyword evidence="4" id="KW-1185">Reference proteome</keyword>
<feature type="region of interest" description="Disordered" evidence="2">
    <location>
        <begin position="670"/>
        <end position="693"/>
    </location>
</feature>
<proteinExistence type="predicted"/>
<dbReference type="EMBL" id="MU253956">
    <property type="protein sequence ID" value="KAG9243721.1"/>
    <property type="molecule type" value="Genomic_DNA"/>
</dbReference>
<feature type="compositionally biased region" description="Polar residues" evidence="2">
    <location>
        <begin position="392"/>
        <end position="410"/>
    </location>
</feature>